<dbReference type="PANTHER" id="PTHR43280">
    <property type="entry name" value="ARAC-FAMILY TRANSCRIPTIONAL REGULATOR"/>
    <property type="match status" value="1"/>
</dbReference>
<dbReference type="Proteomes" id="UP000224563">
    <property type="component" value="Unassembled WGS sequence"/>
</dbReference>
<dbReference type="InterPro" id="IPR020449">
    <property type="entry name" value="Tscrpt_reg_AraC-type_HTH"/>
</dbReference>
<dbReference type="Gene3D" id="1.10.10.60">
    <property type="entry name" value="Homeodomain-like"/>
    <property type="match status" value="2"/>
</dbReference>
<evidence type="ECO:0000256" key="1">
    <source>
        <dbReference type="ARBA" id="ARBA00018672"/>
    </source>
</evidence>
<evidence type="ECO:0000256" key="3">
    <source>
        <dbReference type="ARBA" id="ARBA00023125"/>
    </source>
</evidence>
<keyword evidence="6" id="KW-0597">Phosphoprotein</keyword>
<feature type="domain" description="Response regulatory" evidence="8">
    <location>
        <begin position="3"/>
        <end position="120"/>
    </location>
</feature>
<dbReference type="PRINTS" id="PR00032">
    <property type="entry name" value="HTHARAC"/>
</dbReference>
<evidence type="ECO:0000259" key="7">
    <source>
        <dbReference type="PROSITE" id="PS01124"/>
    </source>
</evidence>
<feature type="domain" description="HTH araC/xylS-type" evidence="7">
    <location>
        <begin position="420"/>
        <end position="518"/>
    </location>
</feature>
<organism evidence="9 10">
    <name type="scientific">Agathobacter ruminis</name>
    <dbReference type="NCBI Taxonomy" id="1712665"/>
    <lineage>
        <taxon>Bacteria</taxon>
        <taxon>Bacillati</taxon>
        <taxon>Bacillota</taxon>
        <taxon>Clostridia</taxon>
        <taxon>Lachnospirales</taxon>
        <taxon>Lachnospiraceae</taxon>
        <taxon>Agathobacter</taxon>
    </lineage>
</organism>
<keyword evidence="4" id="KW-0804">Transcription</keyword>
<reference evidence="9 10" key="2">
    <citation type="submission" date="2017-10" db="EMBL/GenBank/DDBJ databases">
        <authorList>
            <person name="Banno H."/>
            <person name="Chua N.-H."/>
        </authorList>
    </citation>
    <scope>NUCLEOTIDE SEQUENCE [LARGE SCALE GENOMIC DNA]</scope>
    <source>
        <strain evidence="9 10">JK623</strain>
    </source>
</reference>
<keyword evidence="3" id="KW-0238">DNA-binding</keyword>
<dbReference type="InterPro" id="IPR011006">
    <property type="entry name" value="CheY-like_superfamily"/>
</dbReference>
<dbReference type="SMART" id="SM00342">
    <property type="entry name" value="HTH_ARAC"/>
    <property type="match status" value="1"/>
</dbReference>
<protein>
    <recommendedName>
        <fullName evidence="1">Stage 0 sporulation protein A homolog</fullName>
    </recommendedName>
</protein>
<dbReference type="PROSITE" id="PS01124">
    <property type="entry name" value="HTH_ARAC_FAMILY_2"/>
    <property type="match status" value="1"/>
</dbReference>
<dbReference type="GO" id="GO:0000160">
    <property type="term" value="P:phosphorelay signal transduction system"/>
    <property type="evidence" value="ECO:0007669"/>
    <property type="project" value="InterPro"/>
</dbReference>
<dbReference type="InterPro" id="IPR001789">
    <property type="entry name" value="Sig_transdc_resp-reg_receiver"/>
</dbReference>
<dbReference type="SMART" id="SM00448">
    <property type="entry name" value="REC"/>
    <property type="match status" value="1"/>
</dbReference>
<name>A0A2G3E1V0_9FIRM</name>
<dbReference type="InterPro" id="IPR009057">
    <property type="entry name" value="Homeodomain-like_sf"/>
</dbReference>
<comment type="caution">
    <text evidence="9">The sequence shown here is derived from an EMBL/GenBank/DDBJ whole genome shotgun (WGS) entry which is preliminary data.</text>
</comment>
<dbReference type="SUPFAM" id="SSF52172">
    <property type="entry name" value="CheY-like"/>
    <property type="match status" value="1"/>
</dbReference>
<proteinExistence type="predicted"/>
<dbReference type="PANTHER" id="PTHR43280:SF28">
    <property type="entry name" value="HTH-TYPE TRANSCRIPTIONAL ACTIVATOR RHAS"/>
    <property type="match status" value="1"/>
</dbReference>
<keyword evidence="2" id="KW-0805">Transcription regulation</keyword>
<dbReference type="InterPro" id="IPR018060">
    <property type="entry name" value="HTH_AraC"/>
</dbReference>
<evidence type="ECO:0000256" key="6">
    <source>
        <dbReference type="PROSITE-ProRule" id="PRU00169"/>
    </source>
</evidence>
<dbReference type="CDD" id="cd17536">
    <property type="entry name" value="REC_YesN-like"/>
    <property type="match status" value="1"/>
</dbReference>
<dbReference type="EMBL" id="PDYG01000074">
    <property type="protein sequence ID" value="PHU37242.1"/>
    <property type="molecule type" value="Genomic_DNA"/>
</dbReference>
<sequence>MYTYIVVDDEPLTQQGVLKKLESYSGDISCVGTAENGESGLKLIMETQPDIIITDMNMPGMDGGIFLLKIREILPDIPIIVISGYKDFEYAHRAIESNACKYILKPFPREALHNAMDIAIARIEESDSRNKSIQKMNEEQESIRLEYDVQNLRSTILGYIPDMDHFHSSRIQSLTTGERLYSLFTLRFEKALNLDRIIAFIIENDMEDFCICVPNICNSNVGALLFSFNRSLSNNVSEYLVHIAKSFLQTMEQDEANLIIGMGDLRSTRANLKLAYEDACSSIDNMVYNDARKIFPYQPMEYNASNVIWNREAEFMFRVENSETDVIPPMIAELFDQCVSVPTLRLGDMKAYCIHLFREAYQMLKNYISINSTMESNTSIHILNNIFSFDELQNYITIFFNNICNLLKDESRFRSSDVIQNIKIYTQEKYYNNLSLDFIASLFYMNPSYISHLFKKSTGTSYNQYLTDIRLKKAQELLSSTDRKTAQIAKQVGYDNEKYFYRLFKKHLGVTPEEYRRDTI</sequence>
<feature type="modified residue" description="4-aspartylphosphate" evidence="6">
    <location>
        <position position="55"/>
    </location>
</feature>
<comment type="function">
    <text evidence="5">May play the central regulatory role in sporulation. It may be an element of the effector pathway responsible for the activation of sporulation genes in response to nutritional stress. Spo0A may act in concert with spo0H (a sigma factor) to control the expression of some genes that are critical to the sporulation process.</text>
</comment>
<evidence type="ECO:0000259" key="8">
    <source>
        <dbReference type="PROSITE" id="PS50110"/>
    </source>
</evidence>
<dbReference type="RefSeq" id="WP_099386516.1">
    <property type="nucleotide sequence ID" value="NZ_JANSWH010000039.1"/>
</dbReference>
<gene>
    <name evidence="9" type="ORF">CSX02_09580</name>
</gene>
<dbReference type="Gene3D" id="3.40.50.2300">
    <property type="match status" value="1"/>
</dbReference>
<dbReference type="PROSITE" id="PS50110">
    <property type="entry name" value="RESPONSE_REGULATORY"/>
    <property type="match status" value="1"/>
</dbReference>
<evidence type="ECO:0000313" key="10">
    <source>
        <dbReference type="Proteomes" id="UP000224563"/>
    </source>
</evidence>
<accession>A0A2G3E1V0</accession>
<keyword evidence="10" id="KW-1185">Reference proteome</keyword>
<evidence type="ECO:0000313" key="9">
    <source>
        <dbReference type="EMBL" id="PHU37242.1"/>
    </source>
</evidence>
<dbReference type="SUPFAM" id="SSF46689">
    <property type="entry name" value="Homeodomain-like"/>
    <property type="match status" value="2"/>
</dbReference>
<evidence type="ECO:0000256" key="5">
    <source>
        <dbReference type="ARBA" id="ARBA00024867"/>
    </source>
</evidence>
<dbReference type="GO" id="GO:0043565">
    <property type="term" value="F:sequence-specific DNA binding"/>
    <property type="evidence" value="ECO:0007669"/>
    <property type="project" value="InterPro"/>
</dbReference>
<evidence type="ECO:0000256" key="2">
    <source>
        <dbReference type="ARBA" id="ARBA00023015"/>
    </source>
</evidence>
<reference evidence="9 10" key="1">
    <citation type="submission" date="2017-10" db="EMBL/GenBank/DDBJ databases">
        <title>Resolving the taxonomy of Roseburia spp., Eubacterium rectale and Agathobacter spp. through phylogenomic analysis.</title>
        <authorList>
            <person name="Sheridan P.O."/>
            <person name="Walker A.W."/>
            <person name="Duncan S.H."/>
            <person name="Scott K.P."/>
            <person name="Toole P.W.O."/>
            <person name="Luis P."/>
            <person name="Flint H.J."/>
        </authorList>
    </citation>
    <scope>NUCLEOTIDE SEQUENCE [LARGE SCALE GENOMIC DNA]</scope>
    <source>
        <strain evidence="9 10">JK623</strain>
    </source>
</reference>
<dbReference type="AlphaFoldDB" id="A0A2G3E1V0"/>
<dbReference type="GO" id="GO:0003700">
    <property type="term" value="F:DNA-binding transcription factor activity"/>
    <property type="evidence" value="ECO:0007669"/>
    <property type="project" value="InterPro"/>
</dbReference>
<dbReference type="Pfam" id="PF12833">
    <property type="entry name" value="HTH_18"/>
    <property type="match status" value="1"/>
</dbReference>
<dbReference type="Pfam" id="PF00072">
    <property type="entry name" value="Response_reg"/>
    <property type="match status" value="1"/>
</dbReference>
<evidence type="ECO:0000256" key="4">
    <source>
        <dbReference type="ARBA" id="ARBA00023163"/>
    </source>
</evidence>